<feature type="region of interest" description="Disordered" evidence="1">
    <location>
        <begin position="149"/>
        <end position="196"/>
    </location>
</feature>
<gene>
    <name evidence="2" type="ORF">S03H2_39558</name>
</gene>
<accession>X1HWJ9</accession>
<protein>
    <submittedName>
        <fullName evidence="2">Uncharacterized protein</fullName>
    </submittedName>
</protein>
<evidence type="ECO:0000256" key="1">
    <source>
        <dbReference type="SAM" id="MobiDB-lite"/>
    </source>
</evidence>
<proteinExistence type="predicted"/>
<organism evidence="2">
    <name type="scientific">marine sediment metagenome</name>
    <dbReference type="NCBI Taxonomy" id="412755"/>
    <lineage>
        <taxon>unclassified sequences</taxon>
        <taxon>metagenomes</taxon>
        <taxon>ecological metagenomes</taxon>
    </lineage>
</organism>
<sequence>KNRRAMLNCKRWAQVLRELCKKLQEHDADSIIYQGETAITVIALAGIFGTIDKREHLYKFSIRGSTERDSTEGDWKRFQKIIDQALTGAPGTFGQTLETLWEQVRAVLVSRLTYCGPISQTPPEYIEEARNVSKLLEIDLKAMFKKVSEQDYPEPKSWKGLNADGTPKTAKSKEAKPKKAKPKKPVERSKKENGKY</sequence>
<dbReference type="AlphaFoldDB" id="X1HWJ9"/>
<comment type="caution">
    <text evidence="2">The sequence shown here is derived from an EMBL/GenBank/DDBJ whole genome shotgun (WGS) entry which is preliminary data.</text>
</comment>
<dbReference type="EMBL" id="BARU01024469">
    <property type="protein sequence ID" value="GAH49678.1"/>
    <property type="molecule type" value="Genomic_DNA"/>
</dbReference>
<reference evidence="2" key="1">
    <citation type="journal article" date="2014" name="Front. Microbiol.">
        <title>High frequency of phylogenetically diverse reductive dehalogenase-homologous genes in deep subseafloor sedimentary metagenomes.</title>
        <authorList>
            <person name="Kawai M."/>
            <person name="Futagami T."/>
            <person name="Toyoda A."/>
            <person name="Takaki Y."/>
            <person name="Nishi S."/>
            <person name="Hori S."/>
            <person name="Arai W."/>
            <person name="Tsubouchi T."/>
            <person name="Morono Y."/>
            <person name="Uchiyama I."/>
            <person name="Ito T."/>
            <person name="Fujiyama A."/>
            <person name="Inagaki F."/>
            <person name="Takami H."/>
        </authorList>
    </citation>
    <scope>NUCLEOTIDE SEQUENCE</scope>
    <source>
        <strain evidence="2">Expedition CK06-06</strain>
    </source>
</reference>
<feature type="non-terminal residue" evidence="2">
    <location>
        <position position="1"/>
    </location>
</feature>
<evidence type="ECO:0000313" key="2">
    <source>
        <dbReference type="EMBL" id="GAH49678.1"/>
    </source>
</evidence>
<name>X1HWJ9_9ZZZZ</name>
<feature type="compositionally biased region" description="Basic and acidic residues" evidence="1">
    <location>
        <begin position="184"/>
        <end position="196"/>
    </location>
</feature>